<name>A0AA40EM48_9PEZI</name>
<organism evidence="3 4">
    <name type="scientific">Apiosordaria backusii</name>
    <dbReference type="NCBI Taxonomy" id="314023"/>
    <lineage>
        <taxon>Eukaryota</taxon>
        <taxon>Fungi</taxon>
        <taxon>Dikarya</taxon>
        <taxon>Ascomycota</taxon>
        <taxon>Pezizomycotina</taxon>
        <taxon>Sordariomycetes</taxon>
        <taxon>Sordariomycetidae</taxon>
        <taxon>Sordariales</taxon>
        <taxon>Lasiosphaeriaceae</taxon>
        <taxon>Apiosordaria</taxon>
    </lineage>
</organism>
<comment type="caution">
    <text evidence="3">The sequence shown here is derived from an EMBL/GenBank/DDBJ whole genome shotgun (WGS) entry which is preliminary data.</text>
</comment>
<dbReference type="PANTHER" id="PTHR12849">
    <property type="entry name" value="RNA LARIAT DEBRANCHING ENZYME"/>
    <property type="match status" value="1"/>
</dbReference>
<dbReference type="SMART" id="SM01124">
    <property type="entry name" value="DBR1"/>
    <property type="match status" value="1"/>
</dbReference>
<dbReference type="AlphaFoldDB" id="A0AA40EM48"/>
<gene>
    <name evidence="3" type="ORF">B0T21DRAFT_408745</name>
</gene>
<accession>A0AA40EM48</accession>
<keyword evidence="4" id="KW-1185">Reference proteome</keyword>
<feature type="region of interest" description="Disordered" evidence="1">
    <location>
        <begin position="124"/>
        <end position="180"/>
    </location>
</feature>
<dbReference type="PANTHER" id="PTHR12849:SF0">
    <property type="entry name" value="LARIAT DEBRANCHING ENZYME"/>
    <property type="match status" value="1"/>
</dbReference>
<dbReference type="GO" id="GO:0000398">
    <property type="term" value="P:mRNA splicing, via spliceosome"/>
    <property type="evidence" value="ECO:0007669"/>
    <property type="project" value="TreeGrafter"/>
</dbReference>
<evidence type="ECO:0000259" key="2">
    <source>
        <dbReference type="SMART" id="SM01124"/>
    </source>
</evidence>
<evidence type="ECO:0000313" key="4">
    <source>
        <dbReference type="Proteomes" id="UP001172159"/>
    </source>
</evidence>
<proteinExistence type="predicted"/>
<dbReference type="Proteomes" id="UP001172159">
    <property type="component" value="Unassembled WGS sequence"/>
</dbReference>
<evidence type="ECO:0000313" key="3">
    <source>
        <dbReference type="EMBL" id="KAK0741891.1"/>
    </source>
</evidence>
<dbReference type="Pfam" id="PF05011">
    <property type="entry name" value="DBR1"/>
    <property type="match status" value="1"/>
</dbReference>
<sequence length="213" mass="23171">MEIPSSRPITHRPVKLSYDKEWLSILRAFHPLLKSTFGIRGAEVPEDKGEEFYRGLIKESEEWVEENVFRKGKMNVPENFEVTAPVMEEGKGWVRGTEGQPREYTNPQMVAFCEMLGLENYWDASEEEREGRREKGPDEDEFYGGGRGGRGGGGGGSGGNRGGRGRGGGGGGGGIEGEEGVVVAIGEEEAVIEEVEGVVVVDIEDGEEDSTDS</sequence>
<feature type="compositionally biased region" description="Gly residues" evidence="1">
    <location>
        <begin position="143"/>
        <end position="175"/>
    </location>
</feature>
<reference evidence="3" key="1">
    <citation type="submission" date="2023-06" db="EMBL/GenBank/DDBJ databases">
        <title>Genome-scale phylogeny and comparative genomics of the fungal order Sordariales.</title>
        <authorList>
            <consortium name="Lawrence Berkeley National Laboratory"/>
            <person name="Hensen N."/>
            <person name="Bonometti L."/>
            <person name="Westerberg I."/>
            <person name="Brannstrom I.O."/>
            <person name="Guillou S."/>
            <person name="Cros-Aarteil S."/>
            <person name="Calhoun S."/>
            <person name="Haridas S."/>
            <person name="Kuo A."/>
            <person name="Mondo S."/>
            <person name="Pangilinan J."/>
            <person name="Riley R."/>
            <person name="Labutti K."/>
            <person name="Andreopoulos B."/>
            <person name="Lipzen A."/>
            <person name="Chen C."/>
            <person name="Yanf M."/>
            <person name="Daum C."/>
            <person name="Ng V."/>
            <person name="Clum A."/>
            <person name="Steindorff A."/>
            <person name="Ohm R."/>
            <person name="Martin F."/>
            <person name="Silar P."/>
            <person name="Natvig D."/>
            <person name="Lalanne C."/>
            <person name="Gautier V."/>
            <person name="Ament-Velasquez S.L."/>
            <person name="Kruys A."/>
            <person name="Hutchinson M.I."/>
            <person name="Powell A.J."/>
            <person name="Barry K."/>
            <person name="Miller A.N."/>
            <person name="Grigoriev I.V."/>
            <person name="Debuchy R."/>
            <person name="Gladieux P."/>
            <person name="Thoren M.H."/>
            <person name="Johannesson H."/>
        </authorList>
    </citation>
    <scope>NUCLEOTIDE SEQUENCE</scope>
    <source>
        <strain evidence="3">CBS 540.89</strain>
    </source>
</reference>
<dbReference type="GO" id="GO:0008419">
    <property type="term" value="F:RNA lariat debranching enzyme activity"/>
    <property type="evidence" value="ECO:0007669"/>
    <property type="project" value="TreeGrafter"/>
</dbReference>
<dbReference type="InterPro" id="IPR007708">
    <property type="entry name" value="DBR1_C"/>
</dbReference>
<dbReference type="EMBL" id="JAUKTV010000003">
    <property type="protein sequence ID" value="KAK0741891.1"/>
    <property type="molecule type" value="Genomic_DNA"/>
</dbReference>
<feature type="domain" description="Lariat debranching enzyme C-terminal" evidence="2">
    <location>
        <begin position="3"/>
        <end position="122"/>
    </location>
</feature>
<dbReference type="GO" id="GO:0005634">
    <property type="term" value="C:nucleus"/>
    <property type="evidence" value="ECO:0007669"/>
    <property type="project" value="TreeGrafter"/>
</dbReference>
<protein>
    <submittedName>
        <fullName evidence="3">Lariat debranching enzyme, C-terminal domain-containing protein</fullName>
    </submittedName>
</protein>
<evidence type="ECO:0000256" key="1">
    <source>
        <dbReference type="SAM" id="MobiDB-lite"/>
    </source>
</evidence>